<evidence type="ECO:0000313" key="3">
    <source>
        <dbReference type="Proteomes" id="UP000000249"/>
    </source>
</evidence>
<accession>A0A0H3AID9</accession>
<sequence length="312" mass="34720">MSSILPLEKSIIISVPSDYTTSKKGAFFEKLCAQILRKQSYEITGWEVRRSGMEVDVEAVHKPSSKKVYVECKFYNDKSTIDSKIVDLCFAQSFRGDFDKIALFSTVKLGKDAQTTYENFITKGIDFSFYDSDEILSALEVSGLVANIDNLNLQANISSATLLIHPEIDPVWLFQESSNGSPTALIAYVRQGHSVNTERVREILDTEGKLEELDIRQYQDKQNSNIENSSLSQPVTREVVSGIVLADDIMDPKPCRPKDFIGRDDIQKEIWDFLESVRSSDSDCRVLSLTGSSGNGKSSLVANCSGIVNLVT</sequence>
<dbReference type="InterPro" id="IPR011335">
    <property type="entry name" value="Restrct_endonuc-II-like"/>
</dbReference>
<dbReference type="InterPro" id="IPR007560">
    <property type="entry name" value="Restrct_endonuc_IV_Mrr"/>
</dbReference>
<dbReference type="SUPFAM" id="SSF52980">
    <property type="entry name" value="Restriction endonuclease-like"/>
    <property type="match status" value="1"/>
</dbReference>
<evidence type="ECO:0000313" key="2">
    <source>
        <dbReference type="EMBL" id="ABQ19827.1"/>
    </source>
</evidence>
<gene>
    <name evidence="2" type="ordered locus">VC0395_A2361</name>
</gene>
<feature type="domain" description="Restriction endonuclease type IV Mrr" evidence="1">
    <location>
        <begin position="25"/>
        <end position="118"/>
    </location>
</feature>
<reference evidence="2 3" key="1">
    <citation type="submission" date="2007-03" db="EMBL/GenBank/DDBJ databases">
        <authorList>
            <person name="Heidelberg J."/>
        </authorList>
    </citation>
    <scope>NUCLEOTIDE SEQUENCE [LARGE SCALE GENOMIC DNA]</scope>
    <source>
        <strain evidence="3">ATCC 39541 / Classical Ogawa 395 / O395</strain>
    </source>
</reference>
<dbReference type="AlphaFoldDB" id="A0A0H3AID9"/>
<dbReference type="Gene3D" id="3.40.50.300">
    <property type="entry name" value="P-loop containing nucleotide triphosphate hydrolases"/>
    <property type="match status" value="1"/>
</dbReference>
<organism evidence="2 3">
    <name type="scientific">Vibrio cholerae serotype O1 (strain ATCC 39541 / Classical Ogawa 395 / O395)</name>
    <dbReference type="NCBI Taxonomy" id="345073"/>
    <lineage>
        <taxon>Bacteria</taxon>
        <taxon>Pseudomonadati</taxon>
        <taxon>Pseudomonadota</taxon>
        <taxon>Gammaproteobacteria</taxon>
        <taxon>Vibrionales</taxon>
        <taxon>Vibrionaceae</taxon>
        <taxon>Vibrio</taxon>
    </lineage>
</organism>
<dbReference type="eggNOG" id="COG1672">
    <property type="taxonomic scope" value="Bacteria"/>
</dbReference>
<dbReference type="Pfam" id="PF04471">
    <property type="entry name" value="Mrr_cat"/>
    <property type="match status" value="1"/>
</dbReference>
<dbReference type="GO" id="GO:0003677">
    <property type="term" value="F:DNA binding"/>
    <property type="evidence" value="ECO:0007669"/>
    <property type="project" value="InterPro"/>
</dbReference>
<dbReference type="GO" id="GO:0004519">
    <property type="term" value="F:endonuclease activity"/>
    <property type="evidence" value="ECO:0007669"/>
    <property type="project" value="InterPro"/>
</dbReference>
<dbReference type="GO" id="GO:0009307">
    <property type="term" value="P:DNA restriction-modification system"/>
    <property type="evidence" value="ECO:0007669"/>
    <property type="project" value="InterPro"/>
</dbReference>
<dbReference type="RefSeq" id="WP_000095020.1">
    <property type="nucleotide sequence ID" value="NC_009457.1"/>
</dbReference>
<dbReference type="Gene3D" id="3.40.1350.10">
    <property type="match status" value="1"/>
</dbReference>
<dbReference type="Proteomes" id="UP000000249">
    <property type="component" value="Chromosome 1"/>
</dbReference>
<dbReference type="EMBL" id="CP000627">
    <property type="protein sequence ID" value="ABQ19827.1"/>
    <property type="molecule type" value="Genomic_DNA"/>
</dbReference>
<dbReference type="InterPro" id="IPR027417">
    <property type="entry name" value="P-loop_NTPase"/>
</dbReference>
<dbReference type="KEGG" id="vco:VC0395_A2361"/>
<evidence type="ECO:0000259" key="1">
    <source>
        <dbReference type="Pfam" id="PF04471"/>
    </source>
</evidence>
<dbReference type="InterPro" id="IPR011856">
    <property type="entry name" value="tRNA_endonuc-like_dom_sf"/>
</dbReference>
<proteinExistence type="predicted"/>
<name>A0A0H3AID9_VIBC3</name>
<dbReference type="SUPFAM" id="SSF52540">
    <property type="entry name" value="P-loop containing nucleoside triphosphate hydrolases"/>
    <property type="match status" value="1"/>
</dbReference>
<protein>
    <recommendedName>
        <fullName evidence="1">Restriction endonuclease type IV Mrr domain-containing protein</fullName>
    </recommendedName>
</protein>
<dbReference type="PATRIC" id="fig|345073.21.peg.21"/>
<dbReference type="KEGG" id="vcr:VC395_0020"/>